<protein>
    <recommendedName>
        <fullName evidence="4">Secreted protein</fullName>
    </recommendedName>
</protein>
<dbReference type="PROSITE" id="PS51257">
    <property type="entry name" value="PROKAR_LIPOPROTEIN"/>
    <property type="match status" value="1"/>
</dbReference>
<comment type="caution">
    <text evidence="2">The sequence shown here is derived from an EMBL/GenBank/DDBJ whole genome shotgun (WGS) entry which is preliminary data.</text>
</comment>
<dbReference type="RefSeq" id="WP_344248873.1">
    <property type="nucleotide sequence ID" value="NZ_BAAAPM010000005.1"/>
</dbReference>
<accession>A0ABN2JJ58</accession>
<gene>
    <name evidence="2" type="ORF">GCM10009809_25910</name>
</gene>
<feature type="chain" id="PRO_5047239083" description="Secreted protein" evidence="1">
    <location>
        <begin position="31"/>
        <end position="161"/>
    </location>
</feature>
<dbReference type="EMBL" id="BAAAPM010000005">
    <property type="protein sequence ID" value="GAA1729191.1"/>
    <property type="molecule type" value="Genomic_DNA"/>
</dbReference>
<evidence type="ECO:0000313" key="3">
    <source>
        <dbReference type="Proteomes" id="UP001501138"/>
    </source>
</evidence>
<name>A0ABN2JJ58_9MICO</name>
<organism evidence="2 3">
    <name type="scientific">Isoptericola hypogeus</name>
    <dbReference type="NCBI Taxonomy" id="300179"/>
    <lineage>
        <taxon>Bacteria</taxon>
        <taxon>Bacillati</taxon>
        <taxon>Actinomycetota</taxon>
        <taxon>Actinomycetes</taxon>
        <taxon>Micrococcales</taxon>
        <taxon>Promicromonosporaceae</taxon>
        <taxon>Isoptericola</taxon>
    </lineage>
</organism>
<evidence type="ECO:0000313" key="2">
    <source>
        <dbReference type="EMBL" id="GAA1729191.1"/>
    </source>
</evidence>
<keyword evidence="3" id="KW-1185">Reference proteome</keyword>
<evidence type="ECO:0000256" key="1">
    <source>
        <dbReference type="SAM" id="SignalP"/>
    </source>
</evidence>
<dbReference type="Proteomes" id="UP001501138">
    <property type="component" value="Unassembled WGS sequence"/>
</dbReference>
<feature type="signal peptide" evidence="1">
    <location>
        <begin position="1"/>
        <end position="30"/>
    </location>
</feature>
<evidence type="ECO:0008006" key="4">
    <source>
        <dbReference type="Google" id="ProtNLM"/>
    </source>
</evidence>
<keyword evidence="1" id="KW-0732">Signal</keyword>
<reference evidence="2 3" key="1">
    <citation type="journal article" date="2019" name="Int. J. Syst. Evol. Microbiol.">
        <title>The Global Catalogue of Microorganisms (GCM) 10K type strain sequencing project: providing services to taxonomists for standard genome sequencing and annotation.</title>
        <authorList>
            <consortium name="The Broad Institute Genomics Platform"/>
            <consortium name="The Broad Institute Genome Sequencing Center for Infectious Disease"/>
            <person name="Wu L."/>
            <person name="Ma J."/>
        </authorList>
    </citation>
    <scope>NUCLEOTIDE SEQUENCE [LARGE SCALE GENOMIC DNA]</scope>
    <source>
        <strain evidence="2 3">JCM 15589</strain>
    </source>
</reference>
<proteinExistence type="predicted"/>
<sequence length="161" mass="17003">MNAHCRQAGRGLTAAAVALALAITAGCAVADAIAKTAYCQPEDPVVTPQRVAPGDELHVETTGKPDGVDCEWRMPARARYEVEIWSTMPADVPDARHDRVPLGALDPSSEGDAEGAFRVPDDFPVGEAEVSVNLQGVKTICDIDPSIGCAKNPWTPIEVVD</sequence>